<accession>E6SGD3</accession>
<proteinExistence type="predicted"/>
<dbReference type="KEGG" id="tmr:Tmar_1472"/>
<dbReference type="OrthoDB" id="4933449at2"/>
<reference evidence="2 3" key="1">
    <citation type="journal article" date="2010" name="Stand. Genomic Sci.">
        <title>Complete genome sequence of Thermaerobacter marianensis type strain (7p75a).</title>
        <authorList>
            <person name="Han C."/>
            <person name="Gu W."/>
            <person name="Zhang X."/>
            <person name="Lapidus A."/>
            <person name="Nolan M."/>
            <person name="Copeland A."/>
            <person name="Lucas S."/>
            <person name="Del Rio T.G."/>
            <person name="Tice H."/>
            <person name="Cheng J.F."/>
            <person name="Tapia R."/>
            <person name="Goodwin L."/>
            <person name="Pitluck S."/>
            <person name="Pagani I."/>
            <person name="Ivanova N."/>
            <person name="Mavromatis K."/>
            <person name="Mikhailova N."/>
            <person name="Pati A."/>
            <person name="Chen A."/>
            <person name="Palaniappan K."/>
            <person name="Land M."/>
            <person name="Hauser L."/>
            <person name="Chang Y.J."/>
            <person name="Jeffries C.D."/>
            <person name="Schneider S."/>
            <person name="Rohde M."/>
            <person name="Goker M."/>
            <person name="Pukall R."/>
            <person name="Woyke T."/>
            <person name="Bristow J."/>
            <person name="Eisen J.A."/>
            <person name="Markowitz V."/>
            <person name="Hugenholtz P."/>
            <person name="Kyrpides N.C."/>
            <person name="Klenk H.P."/>
            <person name="Detter J.C."/>
        </authorList>
    </citation>
    <scope>NUCLEOTIDE SEQUENCE [LARGE SCALE GENOMIC DNA]</scope>
    <source>
        <strain evidence="3">ATCC 700841 / DSM 12885 / JCM 10246 / 7p75a</strain>
    </source>
</reference>
<organism evidence="2 3">
    <name type="scientific">Thermaerobacter marianensis (strain ATCC 700841 / DSM 12885 / JCM 10246 / 7p75a)</name>
    <dbReference type="NCBI Taxonomy" id="644966"/>
    <lineage>
        <taxon>Bacteria</taxon>
        <taxon>Bacillati</taxon>
        <taxon>Bacillota</taxon>
        <taxon>Clostridia</taxon>
        <taxon>Eubacteriales</taxon>
        <taxon>Clostridiales Family XVII. Incertae Sedis</taxon>
        <taxon>Thermaerobacter</taxon>
    </lineage>
</organism>
<reference evidence="3" key="2">
    <citation type="journal article" date="2010" name="Stand. Genomic Sci.">
        <title>Complete genome sequence of Thermaerobacter marianensis type strain (7p75aT).</title>
        <authorList>
            <person name="Han C."/>
            <person name="Gu W."/>
            <person name="Zhang X."/>
            <person name="Lapidus A."/>
            <person name="Nolan M."/>
            <person name="Copeland A."/>
            <person name="Lucas S."/>
            <person name="Glavina Del Rio T."/>
            <person name="Tice H."/>
            <person name="Cheng J."/>
            <person name="Tapia R."/>
            <person name="Goodwin L."/>
            <person name="Pitluck S."/>
            <person name="Pagani I."/>
            <person name="Ivanova N."/>
            <person name="Mavromatis K."/>
            <person name="Mikhailova N."/>
            <person name="Pati A."/>
            <person name="Chen A."/>
            <person name="Palaniappan K."/>
            <person name="Land M."/>
            <person name="Hauser L."/>
            <person name="Chang Y."/>
            <person name="Jeffries C."/>
            <person name="Schneider S."/>
            <person name="Rohde M."/>
            <person name="Goker M."/>
            <person name="Pukall R."/>
            <person name="Woyke T."/>
            <person name="Bristow J."/>
            <person name="Eisen J."/>
            <person name="Markowitz V."/>
            <person name="Hugenholtz P."/>
            <person name="Kyrpides N."/>
            <person name="Klenk H."/>
            <person name="Detter J."/>
        </authorList>
    </citation>
    <scope>NUCLEOTIDE SEQUENCE [LARGE SCALE GENOMIC DNA]</scope>
    <source>
        <strain evidence="3">ATCC 700841 / DSM 12885 / JCM 10246 / 7p75a</strain>
    </source>
</reference>
<dbReference type="Pfam" id="PF11392">
    <property type="entry name" value="AllH"/>
    <property type="match status" value="2"/>
</dbReference>
<dbReference type="AlphaFoldDB" id="E6SGD3"/>
<dbReference type="EMBL" id="CP002344">
    <property type="protein sequence ID" value="ADU51585.1"/>
    <property type="molecule type" value="Genomic_DNA"/>
</dbReference>
<name>E6SGD3_THEM7</name>
<dbReference type="HOGENOM" id="CLU_775991_0_0_9"/>
<keyword evidence="3" id="KW-1185">Reference proteome</keyword>
<feature type="region of interest" description="Disordered" evidence="1">
    <location>
        <begin position="142"/>
        <end position="175"/>
    </location>
</feature>
<dbReference type="InterPro" id="IPR021530">
    <property type="entry name" value="AllH-like"/>
</dbReference>
<sequence>MDGGLPEAGTRVPSSFTGRVVVVHRWGVYVQGCVEPAQGTPGGGLEVVVAVGGGRWPPGPWHLRLPAGSSGRTGHQASGVPVPAPLEAGLAPLVPPQGGRPVGGAAAWAGAVPHYGAGGPASPRGEEGWRLSVGDPARWTDAGGFLGEGPGAVEVPPPATWRRWRPPRPGRGPAASRRRAASVLGHLLAVAPRPGWRPWERDVGTVQRAAAAGDWAGAAEAAVRLLGAGPGLTPSGDDWLAGWAAYGAWRAAEALPPPVGAGRDPVAGGEPPAWLREAVPGPVRRAHSSVETGAGRSPRAARRSGEPAPTGWPLGFGTWRRTLRGEARRRTGPVSRALLDAALDGELPEPAASLLAALWAGDAAAVPVAARRVFRTGHSSGIDLAWGLWMAALLDAGDR</sequence>
<gene>
    <name evidence="2" type="ordered locus">Tmar_1472</name>
</gene>
<dbReference type="RefSeq" id="WP_013495889.1">
    <property type="nucleotide sequence ID" value="NC_014831.1"/>
</dbReference>
<evidence type="ECO:0000256" key="1">
    <source>
        <dbReference type="SAM" id="MobiDB-lite"/>
    </source>
</evidence>
<feature type="region of interest" description="Disordered" evidence="1">
    <location>
        <begin position="282"/>
        <end position="315"/>
    </location>
</feature>
<protein>
    <recommendedName>
        <fullName evidence="4">DUF2877 domain-containing protein</fullName>
    </recommendedName>
</protein>
<dbReference type="STRING" id="644966.Tmar_1472"/>
<dbReference type="Proteomes" id="UP000008915">
    <property type="component" value="Chromosome"/>
</dbReference>
<evidence type="ECO:0000313" key="3">
    <source>
        <dbReference type="Proteomes" id="UP000008915"/>
    </source>
</evidence>
<evidence type="ECO:0008006" key="4">
    <source>
        <dbReference type="Google" id="ProtNLM"/>
    </source>
</evidence>
<evidence type="ECO:0000313" key="2">
    <source>
        <dbReference type="EMBL" id="ADU51585.1"/>
    </source>
</evidence>